<accession>A0A942E761</accession>
<dbReference type="AlphaFoldDB" id="A0A942E761"/>
<proteinExistence type="inferred from homology"/>
<dbReference type="Pfam" id="PF03328">
    <property type="entry name" value="HpcH_HpaI"/>
    <property type="match status" value="1"/>
</dbReference>
<dbReference type="PANTHER" id="PTHR30502">
    <property type="entry name" value="2-KETO-3-DEOXY-L-RHAMNONATE ALDOLASE"/>
    <property type="match status" value="1"/>
</dbReference>
<gene>
    <name evidence="5" type="ORF">KEU06_26655</name>
</gene>
<dbReference type="EMBL" id="JAGWCR010000021">
    <property type="protein sequence ID" value="MBS3652181.1"/>
    <property type="molecule type" value="Genomic_DNA"/>
</dbReference>
<dbReference type="GO" id="GO:0005737">
    <property type="term" value="C:cytoplasm"/>
    <property type="evidence" value="ECO:0007669"/>
    <property type="project" value="TreeGrafter"/>
</dbReference>
<dbReference type="GO" id="GO:0046872">
    <property type="term" value="F:metal ion binding"/>
    <property type="evidence" value="ECO:0007669"/>
    <property type="project" value="UniProtKB-KW"/>
</dbReference>
<name>A0A942E761_9HYPH</name>
<reference evidence="5" key="1">
    <citation type="submission" date="2021-04" db="EMBL/GenBank/DDBJ databases">
        <title>Pseudaminobacter soli sp. nov., isolated from paddy soil contaminated by heavy metals.</title>
        <authorList>
            <person name="Zhang K."/>
        </authorList>
    </citation>
    <scope>NUCLEOTIDE SEQUENCE</scope>
    <source>
        <strain evidence="5">19-2017</strain>
    </source>
</reference>
<feature type="domain" description="HpcH/HpaI aldolase/citrate lyase" evidence="4">
    <location>
        <begin position="13"/>
        <end position="207"/>
    </location>
</feature>
<evidence type="ECO:0000256" key="1">
    <source>
        <dbReference type="ARBA" id="ARBA00005568"/>
    </source>
</evidence>
<comment type="similarity">
    <text evidence="1">Belongs to the HpcH/HpaI aldolase family.</text>
</comment>
<dbReference type="Proteomes" id="UP000680348">
    <property type="component" value="Unassembled WGS sequence"/>
</dbReference>
<keyword evidence="6" id="KW-1185">Reference proteome</keyword>
<evidence type="ECO:0000256" key="2">
    <source>
        <dbReference type="ARBA" id="ARBA00022723"/>
    </source>
</evidence>
<evidence type="ECO:0000259" key="4">
    <source>
        <dbReference type="Pfam" id="PF03328"/>
    </source>
</evidence>
<dbReference type="InterPro" id="IPR050251">
    <property type="entry name" value="HpcH-HpaI_aldolase"/>
</dbReference>
<dbReference type="SUPFAM" id="SSF51621">
    <property type="entry name" value="Phosphoenolpyruvate/pyruvate domain"/>
    <property type="match status" value="1"/>
</dbReference>
<dbReference type="RefSeq" id="WP_188257739.1">
    <property type="nucleotide sequence ID" value="NZ_JABVCF010000021.1"/>
</dbReference>
<dbReference type="InterPro" id="IPR040442">
    <property type="entry name" value="Pyrv_kinase-like_dom_sf"/>
</dbReference>
<keyword evidence="3" id="KW-0456">Lyase</keyword>
<dbReference type="GO" id="GO:0016832">
    <property type="term" value="F:aldehyde-lyase activity"/>
    <property type="evidence" value="ECO:0007669"/>
    <property type="project" value="TreeGrafter"/>
</dbReference>
<keyword evidence="2" id="KW-0479">Metal-binding</keyword>
<protein>
    <recommendedName>
        <fullName evidence="4">HpcH/HpaI aldolase/citrate lyase domain-containing protein</fullName>
    </recommendedName>
</protein>
<sequence>MMAQPWTGGAGVGTWIQSPNPEACEAAAGAGYDFCIIDMEHGTFGWDTTVHLVRATQALGSAAIVRVLGGDQRTLQKALDLGVDGVLVPKVEIAQQAADMVAACRFPGKGIRGACGTTRTSVHGIHDFQSVIKRGNALHIWGLIESGPGVQNVDAILAAGLTGVVLGPFDLAFSLGFEGDTGRPEVWDSQQRVLKAAKSAGCDCVVSLGGTEPAALEAEMKTWRAAGAETVTVPSDRAMLTAAYSRGLKTCRAAFSA</sequence>
<comment type="caution">
    <text evidence="5">The sequence shown here is derived from an EMBL/GenBank/DDBJ whole genome shotgun (WGS) entry which is preliminary data.</text>
</comment>
<evidence type="ECO:0000313" key="5">
    <source>
        <dbReference type="EMBL" id="MBS3652181.1"/>
    </source>
</evidence>
<evidence type="ECO:0000256" key="3">
    <source>
        <dbReference type="ARBA" id="ARBA00023239"/>
    </source>
</evidence>
<dbReference type="Gene3D" id="3.20.20.60">
    <property type="entry name" value="Phosphoenolpyruvate-binding domains"/>
    <property type="match status" value="1"/>
</dbReference>
<dbReference type="PANTHER" id="PTHR30502:SF0">
    <property type="entry name" value="PHOSPHOENOLPYRUVATE CARBOXYLASE FAMILY PROTEIN"/>
    <property type="match status" value="1"/>
</dbReference>
<evidence type="ECO:0000313" key="6">
    <source>
        <dbReference type="Proteomes" id="UP000680348"/>
    </source>
</evidence>
<dbReference type="InterPro" id="IPR015813">
    <property type="entry name" value="Pyrv/PenolPyrv_kinase-like_dom"/>
</dbReference>
<organism evidence="5 6">
    <name type="scientific">Pseudaminobacter soli</name>
    <name type="common">ex Zhang et al. 2022</name>
    <dbReference type="NCBI Taxonomy" id="2831468"/>
    <lineage>
        <taxon>Bacteria</taxon>
        <taxon>Pseudomonadati</taxon>
        <taxon>Pseudomonadota</taxon>
        <taxon>Alphaproteobacteria</taxon>
        <taxon>Hyphomicrobiales</taxon>
        <taxon>Phyllobacteriaceae</taxon>
        <taxon>Pseudaminobacter</taxon>
    </lineage>
</organism>
<dbReference type="InterPro" id="IPR005000">
    <property type="entry name" value="Aldolase/citrate-lyase_domain"/>
</dbReference>